<proteinExistence type="predicted"/>
<evidence type="ECO:0000313" key="2">
    <source>
        <dbReference type="EMBL" id="MPN58102.1"/>
    </source>
</evidence>
<comment type="caution">
    <text evidence="2">The sequence shown here is derived from an EMBL/GenBank/DDBJ whole genome shotgun (WGS) entry which is preliminary data.</text>
</comment>
<protein>
    <recommendedName>
        <fullName evidence="1">Cyanophycin synthase-like N-terminal domain-containing protein</fullName>
    </recommendedName>
</protein>
<dbReference type="EMBL" id="VSSQ01130437">
    <property type="protein sequence ID" value="MPN58102.1"/>
    <property type="molecule type" value="Genomic_DNA"/>
</dbReference>
<dbReference type="InterPro" id="IPR044019">
    <property type="entry name" value="Cyanophycin_syn_N"/>
</dbReference>
<gene>
    <name evidence="2" type="ORF">SDC9_205803</name>
</gene>
<accession>A0A645J4P2</accession>
<feature type="domain" description="Cyanophycin synthase-like N-terminal" evidence="1">
    <location>
        <begin position="2"/>
        <end position="47"/>
    </location>
</feature>
<sequence length="78" mass="8608">MSLADVLEAAALSLQALAGCPVTFSRSHATVEEGTYQVVVEYTEEAIKAAVRDYYDRNGIEYGRSQFPDCESCEYCSK</sequence>
<dbReference type="AlphaFoldDB" id="A0A645J4P2"/>
<dbReference type="Pfam" id="PF18921">
    <property type="entry name" value="Cyanophycin_syn"/>
    <property type="match status" value="1"/>
</dbReference>
<organism evidence="2">
    <name type="scientific">bioreactor metagenome</name>
    <dbReference type="NCBI Taxonomy" id="1076179"/>
    <lineage>
        <taxon>unclassified sequences</taxon>
        <taxon>metagenomes</taxon>
        <taxon>ecological metagenomes</taxon>
    </lineage>
</organism>
<name>A0A645J4P2_9ZZZZ</name>
<evidence type="ECO:0000259" key="1">
    <source>
        <dbReference type="Pfam" id="PF18921"/>
    </source>
</evidence>
<reference evidence="2" key="1">
    <citation type="submission" date="2019-08" db="EMBL/GenBank/DDBJ databases">
        <authorList>
            <person name="Kucharzyk K."/>
            <person name="Murdoch R.W."/>
            <person name="Higgins S."/>
            <person name="Loffler F."/>
        </authorList>
    </citation>
    <scope>NUCLEOTIDE SEQUENCE</scope>
</reference>